<protein>
    <recommendedName>
        <fullName evidence="3">Sel1 repeat family protein</fullName>
    </recommendedName>
</protein>
<accession>A0A2W5MWM4</accession>
<name>A0A2W5MWM4_9BACT</name>
<evidence type="ECO:0008006" key="3">
    <source>
        <dbReference type="Google" id="ProtNLM"/>
    </source>
</evidence>
<evidence type="ECO:0000313" key="1">
    <source>
        <dbReference type="EMBL" id="PZQ45691.1"/>
    </source>
</evidence>
<dbReference type="Proteomes" id="UP000249417">
    <property type="component" value="Unassembled WGS sequence"/>
</dbReference>
<evidence type="ECO:0000313" key="2">
    <source>
        <dbReference type="Proteomes" id="UP000249417"/>
    </source>
</evidence>
<dbReference type="SUPFAM" id="SSF81901">
    <property type="entry name" value="HCP-like"/>
    <property type="match status" value="1"/>
</dbReference>
<organism evidence="1 2">
    <name type="scientific">Micavibrio aeruginosavorus</name>
    <dbReference type="NCBI Taxonomy" id="349221"/>
    <lineage>
        <taxon>Bacteria</taxon>
        <taxon>Pseudomonadati</taxon>
        <taxon>Bdellovibrionota</taxon>
        <taxon>Bdellovibrionia</taxon>
        <taxon>Bdellovibrionales</taxon>
        <taxon>Pseudobdellovibrionaceae</taxon>
        <taxon>Micavibrio</taxon>
    </lineage>
</organism>
<comment type="caution">
    <text evidence="1">The sequence shown here is derived from an EMBL/GenBank/DDBJ whole genome shotgun (WGS) entry which is preliminary data.</text>
</comment>
<dbReference type="Gene3D" id="1.25.40.10">
    <property type="entry name" value="Tetratricopeptide repeat domain"/>
    <property type="match status" value="1"/>
</dbReference>
<dbReference type="AlphaFoldDB" id="A0A2W5MWM4"/>
<sequence length="173" mass="19285">MPAKKLTIGFAYRLDEEDKPLVAKAKSGNAQALVELGRALLDRDSNYFQCANKPVERALDCFTLAAAQGSGEGYLAAGQWVLDHEKHTPENLEKAVEYLKAAYADNPQEAHTELCQIWEIAEERVGMNLSSRFEFHAHDSVARDAKLTQEIFQFLYTEHQKKATGAALTLTTI</sequence>
<proteinExistence type="predicted"/>
<dbReference type="EMBL" id="QFQB01000041">
    <property type="protein sequence ID" value="PZQ45691.1"/>
    <property type="molecule type" value="Genomic_DNA"/>
</dbReference>
<reference evidence="1 2" key="1">
    <citation type="submission" date="2017-08" db="EMBL/GenBank/DDBJ databases">
        <title>Infants hospitalized years apart are colonized by the same room-sourced microbial strains.</title>
        <authorList>
            <person name="Brooks B."/>
            <person name="Olm M.R."/>
            <person name="Firek B.A."/>
            <person name="Baker R."/>
            <person name="Thomas B.C."/>
            <person name="Morowitz M.J."/>
            <person name="Banfield J.F."/>
        </authorList>
    </citation>
    <scope>NUCLEOTIDE SEQUENCE [LARGE SCALE GENOMIC DNA]</scope>
    <source>
        <strain evidence="1">S2_005_002_R2_29</strain>
    </source>
</reference>
<dbReference type="InterPro" id="IPR011990">
    <property type="entry name" value="TPR-like_helical_dom_sf"/>
</dbReference>
<gene>
    <name evidence="1" type="ORF">DI551_06690</name>
</gene>